<dbReference type="Pfam" id="PF22691">
    <property type="entry name" value="Thiolase_C_1"/>
    <property type="match status" value="1"/>
</dbReference>
<feature type="domain" description="Thiolase C-terminal" evidence="2">
    <location>
        <begin position="266"/>
        <end position="392"/>
    </location>
</feature>
<dbReference type="InterPro" id="IPR055140">
    <property type="entry name" value="Thiolase_C_2"/>
</dbReference>
<dbReference type="SUPFAM" id="SSF53901">
    <property type="entry name" value="Thiolase-like"/>
    <property type="match status" value="1"/>
</dbReference>
<dbReference type="InterPro" id="IPR020616">
    <property type="entry name" value="Thiolase_N"/>
</dbReference>
<evidence type="ECO:0000259" key="1">
    <source>
        <dbReference type="Pfam" id="PF00108"/>
    </source>
</evidence>
<organism evidence="3 4">
    <name type="scientific">[Mycobacterium] burgundiense</name>
    <dbReference type="NCBI Taxonomy" id="3064286"/>
    <lineage>
        <taxon>Bacteria</taxon>
        <taxon>Bacillati</taxon>
        <taxon>Actinomycetota</taxon>
        <taxon>Actinomycetes</taxon>
        <taxon>Mycobacteriales</taxon>
        <taxon>Mycobacteriaceae</taxon>
        <taxon>Mycolicibacterium</taxon>
    </lineage>
</organism>
<gene>
    <name evidence="3" type="ORF">MU0053_002794</name>
</gene>
<dbReference type="CDD" id="cd00829">
    <property type="entry name" value="SCP-x_thiolase"/>
    <property type="match status" value="1"/>
</dbReference>
<dbReference type="Pfam" id="PF00108">
    <property type="entry name" value="Thiolase_N"/>
    <property type="match status" value="1"/>
</dbReference>
<protein>
    <submittedName>
        <fullName evidence="3">Thiolase family protein</fullName>
    </submittedName>
</protein>
<proteinExistence type="predicted"/>
<name>A0ABN9NE63_9MYCO</name>
<evidence type="ECO:0000313" key="4">
    <source>
        <dbReference type="Proteomes" id="UP001190465"/>
    </source>
</evidence>
<dbReference type="Proteomes" id="UP001190465">
    <property type="component" value="Chromosome"/>
</dbReference>
<reference evidence="3 4" key="1">
    <citation type="submission" date="2023-08" db="EMBL/GenBank/DDBJ databases">
        <authorList>
            <person name="Folkvardsen B D."/>
            <person name="Norman A."/>
        </authorList>
    </citation>
    <scope>NUCLEOTIDE SEQUENCE [LARGE SCALE GENOMIC DNA]</scope>
    <source>
        <strain evidence="3 4">Mu0053</strain>
    </source>
</reference>
<evidence type="ECO:0000259" key="2">
    <source>
        <dbReference type="Pfam" id="PF22691"/>
    </source>
</evidence>
<dbReference type="InterPro" id="IPR002155">
    <property type="entry name" value="Thiolase"/>
</dbReference>
<feature type="domain" description="Thiolase N-terminal" evidence="1">
    <location>
        <begin position="5"/>
        <end position="195"/>
    </location>
</feature>
<dbReference type="PANTHER" id="PTHR42870:SF1">
    <property type="entry name" value="NON-SPECIFIC LIPID-TRANSFER PROTEIN-LIKE 2"/>
    <property type="match status" value="1"/>
</dbReference>
<dbReference type="Gene3D" id="3.40.47.10">
    <property type="match status" value="1"/>
</dbReference>
<dbReference type="RefSeq" id="WP_308478243.1">
    <property type="nucleotide sequence ID" value="NZ_OY726397.1"/>
</dbReference>
<evidence type="ECO:0000313" key="3">
    <source>
        <dbReference type="EMBL" id="CAJ1504874.1"/>
    </source>
</evidence>
<dbReference type="EMBL" id="OY726397">
    <property type="protein sequence ID" value="CAJ1504874.1"/>
    <property type="molecule type" value="Genomic_DNA"/>
</dbReference>
<sequence>MREAVITGVGMTRFGKHQDRSLASLAAEALAEALADADLPDGAPPIGMAYFSNVLAGVLVGQESNRGQHALRDTALRGVPLINVENACASGATALNQAWLSVASGQVDVAVAVGAEKLHIADKSKALTALTTALDQERLDEVKADLGSTGSGSVFMDIYARFATWYMERTGATREDFARVAVKNSRHGAANPKAQYGGRLTLSEVLTGRQVSGPLTVPMCAPMSDGAAAVVVTSREVAQRCATAPVRILASIVGSGRPGVYGELVPDVARRAFDAAGIEPGDVDVVECHDAAAPAELIVLEELGLCAPGAALDLLRTGQTRIGGRLPVNPSGGLQSKGHPLGATGLAQLVELTDQLRGRAGARQVAGARLALAENAGGYLGPDAAAATVTILGR</sequence>
<dbReference type="PANTHER" id="PTHR42870">
    <property type="entry name" value="ACETYL-COA C-ACETYLTRANSFERASE"/>
    <property type="match status" value="1"/>
</dbReference>
<accession>A0ABN9NE63</accession>
<dbReference type="PIRSF" id="PIRSF000429">
    <property type="entry name" value="Ac-CoA_Ac_transf"/>
    <property type="match status" value="1"/>
</dbReference>
<keyword evidence="4" id="KW-1185">Reference proteome</keyword>
<dbReference type="InterPro" id="IPR016039">
    <property type="entry name" value="Thiolase-like"/>
</dbReference>